<name>A0A914DE45_9BILA</name>
<protein>
    <submittedName>
        <fullName evidence="2">Uncharacterized protein</fullName>
    </submittedName>
</protein>
<dbReference type="InterPro" id="IPR009003">
    <property type="entry name" value="Peptidase_S1_PA"/>
</dbReference>
<accession>A0A914DE45</accession>
<dbReference type="AlphaFoldDB" id="A0A914DE45"/>
<evidence type="ECO:0000313" key="1">
    <source>
        <dbReference type="Proteomes" id="UP000887540"/>
    </source>
</evidence>
<dbReference type="WBParaSite" id="ACRNAN_scaffold2435.g18027.t1">
    <property type="protein sequence ID" value="ACRNAN_scaffold2435.g18027.t1"/>
    <property type="gene ID" value="ACRNAN_scaffold2435.g18027"/>
</dbReference>
<sequence length="312" mass="35219">MSETPMNEVLEKWEDFFKQKCRLNNARANLYANAFLNIGLNFDQLKTLYKSYIQRTEDLAKMLSQFISDPTVFECIAILDGIKKFSRPTSSYHHTQAAQNVSWEWDKDVLKYLLETENRGCVTIIAKRAAVTFWHAEHKDLKEGDEMTVKPCRGSPLKYFPKRNEEDIDEKIATLKVIHVDSATDYILLLSSRDLCEEPPCPYPPELGQRYVLTGLSAQDPSYSKMERLRMKVIDGPLCIKRGVVSSIVMNDSGKLVGDSGMKEGDSGGGIWGINGCFHGMAVECDHEESDHSISMCHFVPLTTEAESVTTS</sequence>
<dbReference type="Proteomes" id="UP000887540">
    <property type="component" value="Unplaced"/>
</dbReference>
<keyword evidence="1" id="KW-1185">Reference proteome</keyword>
<reference evidence="2" key="1">
    <citation type="submission" date="2022-11" db="UniProtKB">
        <authorList>
            <consortium name="WormBaseParasite"/>
        </authorList>
    </citation>
    <scope>IDENTIFICATION</scope>
</reference>
<dbReference type="SUPFAM" id="SSF50494">
    <property type="entry name" value="Trypsin-like serine proteases"/>
    <property type="match status" value="1"/>
</dbReference>
<proteinExistence type="predicted"/>
<evidence type="ECO:0000313" key="2">
    <source>
        <dbReference type="WBParaSite" id="ACRNAN_scaffold2435.g18027.t1"/>
    </source>
</evidence>
<organism evidence="1 2">
    <name type="scientific">Acrobeloides nanus</name>
    <dbReference type="NCBI Taxonomy" id="290746"/>
    <lineage>
        <taxon>Eukaryota</taxon>
        <taxon>Metazoa</taxon>
        <taxon>Ecdysozoa</taxon>
        <taxon>Nematoda</taxon>
        <taxon>Chromadorea</taxon>
        <taxon>Rhabditida</taxon>
        <taxon>Tylenchina</taxon>
        <taxon>Cephalobomorpha</taxon>
        <taxon>Cephaloboidea</taxon>
        <taxon>Cephalobidae</taxon>
        <taxon>Acrobeloides</taxon>
    </lineage>
</organism>